<sequence length="230" mass="26539">MAVFCHRCQRSFRFQSDYDKHIRYSLAHHTCGSCGFDAPSWSDLLDHCRDTECYTVCQGCDDGLGELWDEDSEEYWEHVDEENVCVTCEQHFESEDNLRNHQLTHRSAGIKCLGWDCERSFTTYGGMILHLESSTCSSDITALSLNEAAARNYDWDEYIDDDYYQDLLDQEEPTNPYGSSEKALPFKCPICAKAFPKLSSLFMHAESKACEATIWSGVLWELREWLEGEL</sequence>
<keyword evidence="1" id="KW-0479">Metal-binding</keyword>
<dbReference type="PROSITE" id="PS50157">
    <property type="entry name" value="ZINC_FINGER_C2H2_2"/>
    <property type="match status" value="2"/>
</dbReference>
<evidence type="ECO:0000256" key="4">
    <source>
        <dbReference type="ARBA" id="ARBA00022833"/>
    </source>
</evidence>
<proteinExistence type="predicted"/>
<keyword evidence="3 5" id="KW-0863">Zinc-finger</keyword>
<reference evidence="7" key="1">
    <citation type="journal article" date="2020" name="Stud. Mycol.">
        <title>101 Dothideomycetes genomes: a test case for predicting lifestyles and emergence of pathogens.</title>
        <authorList>
            <person name="Haridas S."/>
            <person name="Albert R."/>
            <person name="Binder M."/>
            <person name="Bloem J."/>
            <person name="Labutti K."/>
            <person name="Salamov A."/>
            <person name="Andreopoulos B."/>
            <person name="Baker S."/>
            <person name="Barry K."/>
            <person name="Bills G."/>
            <person name="Bluhm B."/>
            <person name="Cannon C."/>
            <person name="Castanera R."/>
            <person name="Culley D."/>
            <person name="Daum C."/>
            <person name="Ezra D."/>
            <person name="Gonzalez J."/>
            <person name="Henrissat B."/>
            <person name="Kuo A."/>
            <person name="Liang C."/>
            <person name="Lipzen A."/>
            <person name="Lutzoni F."/>
            <person name="Magnuson J."/>
            <person name="Mondo S."/>
            <person name="Nolan M."/>
            <person name="Ohm R."/>
            <person name="Pangilinan J."/>
            <person name="Park H.-J."/>
            <person name="Ramirez L."/>
            <person name="Alfaro M."/>
            <person name="Sun H."/>
            <person name="Tritt A."/>
            <person name="Yoshinaga Y."/>
            <person name="Zwiers L.-H."/>
            <person name="Turgeon B."/>
            <person name="Goodwin S."/>
            <person name="Spatafora J."/>
            <person name="Crous P."/>
            <person name="Grigoriev I."/>
        </authorList>
    </citation>
    <scope>NUCLEOTIDE SEQUENCE</scope>
    <source>
        <strain evidence="7">CBS 123094</strain>
    </source>
</reference>
<keyword evidence="2" id="KW-0677">Repeat</keyword>
<dbReference type="PANTHER" id="PTHR24409:SF295">
    <property type="entry name" value="AZ2-RELATED"/>
    <property type="match status" value="1"/>
</dbReference>
<feature type="domain" description="C2H2-type" evidence="6">
    <location>
        <begin position="83"/>
        <end position="105"/>
    </location>
</feature>
<evidence type="ECO:0000313" key="8">
    <source>
        <dbReference type="Proteomes" id="UP000799779"/>
    </source>
</evidence>
<dbReference type="Pfam" id="PF00096">
    <property type="entry name" value="zf-C2H2"/>
    <property type="match status" value="2"/>
</dbReference>
<dbReference type="GO" id="GO:0005634">
    <property type="term" value="C:nucleus"/>
    <property type="evidence" value="ECO:0007669"/>
    <property type="project" value="TreeGrafter"/>
</dbReference>
<dbReference type="SUPFAM" id="SSF57667">
    <property type="entry name" value="beta-beta-alpha zinc fingers"/>
    <property type="match status" value="1"/>
</dbReference>
<feature type="domain" description="C2H2-type" evidence="6">
    <location>
        <begin position="186"/>
        <end position="213"/>
    </location>
</feature>
<dbReference type="PROSITE" id="PS00028">
    <property type="entry name" value="ZINC_FINGER_C2H2_1"/>
    <property type="match status" value="1"/>
</dbReference>
<keyword evidence="4" id="KW-0862">Zinc</keyword>
<dbReference type="GO" id="GO:0000981">
    <property type="term" value="F:DNA-binding transcription factor activity, RNA polymerase II-specific"/>
    <property type="evidence" value="ECO:0007669"/>
    <property type="project" value="TreeGrafter"/>
</dbReference>
<dbReference type="SMART" id="SM00355">
    <property type="entry name" value="ZnF_C2H2"/>
    <property type="match status" value="5"/>
</dbReference>
<evidence type="ECO:0000256" key="3">
    <source>
        <dbReference type="ARBA" id="ARBA00022771"/>
    </source>
</evidence>
<dbReference type="GO" id="GO:0000977">
    <property type="term" value="F:RNA polymerase II transcription regulatory region sequence-specific DNA binding"/>
    <property type="evidence" value="ECO:0007669"/>
    <property type="project" value="TreeGrafter"/>
</dbReference>
<evidence type="ECO:0000256" key="2">
    <source>
        <dbReference type="ARBA" id="ARBA00022737"/>
    </source>
</evidence>
<evidence type="ECO:0000256" key="1">
    <source>
        <dbReference type="ARBA" id="ARBA00022723"/>
    </source>
</evidence>
<dbReference type="OrthoDB" id="6105938at2759"/>
<keyword evidence="8" id="KW-1185">Reference proteome</keyword>
<dbReference type="Gene3D" id="3.30.160.60">
    <property type="entry name" value="Classic Zinc Finger"/>
    <property type="match status" value="1"/>
</dbReference>
<dbReference type="InterPro" id="IPR013087">
    <property type="entry name" value="Znf_C2H2_type"/>
</dbReference>
<dbReference type="InterPro" id="IPR036236">
    <property type="entry name" value="Znf_C2H2_sf"/>
</dbReference>
<name>A0A6A5W7L4_9PLEO</name>
<evidence type="ECO:0000256" key="5">
    <source>
        <dbReference type="PROSITE-ProRule" id="PRU00042"/>
    </source>
</evidence>
<organism evidence="7 8">
    <name type="scientific">Amniculicola lignicola CBS 123094</name>
    <dbReference type="NCBI Taxonomy" id="1392246"/>
    <lineage>
        <taxon>Eukaryota</taxon>
        <taxon>Fungi</taxon>
        <taxon>Dikarya</taxon>
        <taxon>Ascomycota</taxon>
        <taxon>Pezizomycotina</taxon>
        <taxon>Dothideomycetes</taxon>
        <taxon>Pleosporomycetidae</taxon>
        <taxon>Pleosporales</taxon>
        <taxon>Amniculicolaceae</taxon>
        <taxon>Amniculicola</taxon>
    </lineage>
</organism>
<dbReference type="EMBL" id="ML977621">
    <property type="protein sequence ID" value="KAF1996749.1"/>
    <property type="molecule type" value="Genomic_DNA"/>
</dbReference>
<evidence type="ECO:0000313" key="7">
    <source>
        <dbReference type="EMBL" id="KAF1996749.1"/>
    </source>
</evidence>
<protein>
    <recommendedName>
        <fullName evidence="6">C2H2-type domain-containing protein</fullName>
    </recommendedName>
</protein>
<gene>
    <name evidence="7" type="ORF">P154DRAFT_525333</name>
</gene>
<dbReference type="AlphaFoldDB" id="A0A6A5W7L4"/>
<dbReference type="GO" id="GO:0008270">
    <property type="term" value="F:zinc ion binding"/>
    <property type="evidence" value="ECO:0007669"/>
    <property type="project" value="UniProtKB-KW"/>
</dbReference>
<dbReference type="PANTHER" id="PTHR24409">
    <property type="entry name" value="ZINC FINGER PROTEIN 142"/>
    <property type="match status" value="1"/>
</dbReference>
<dbReference type="Proteomes" id="UP000799779">
    <property type="component" value="Unassembled WGS sequence"/>
</dbReference>
<evidence type="ECO:0000259" key="6">
    <source>
        <dbReference type="PROSITE" id="PS50157"/>
    </source>
</evidence>
<accession>A0A6A5W7L4</accession>